<organism evidence="1 2">
    <name type="scientific">Flemingia macrophylla</name>
    <dbReference type="NCBI Taxonomy" id="520843"/>
    <lineage>
        <taxon>Eukaryota</taxon>
        <taxon>Viridiplantae</taxon>
        <taxon>Streptophyta</taxon>
        <taxon>Embryophyta</taxon>
        <taxon>Tracheophyta</taxon>
        <taxon>Spermatophyta</taxon>
        <taxon>Magnoliopsida</taxon>
        <taxon>eudicotyledons</taxon>
        <taxon>Gunneridae</taxon>
        <taxon>Pentapetalae</taxon>
        <taxon>rosids</taxon>
        <taxon>fabids</taxon>
        <taxon>Fabales</taxon>
        <taxon>Fabaceae</taxon>
        <taxon>Papilionoideae</taxon>
        <taxon>50 kb inversion clade</taxon>
        <taxon>NPAAA clade</taxon>
        <taxon>indigoferoid/millettioid clade</taxon>
        <taxon>Phaseoleae</taxon>
        <taxon>Flemingia</taxon>
    </lineage>
</organism>
<dbReference type="AlphaFoldDB" id="A0ABD1L0B3"/>
<proteinExistence type="predicted"/>
<protein>
    <submittedName>
        <fullName evidence="1">Uncharacterized protein</fullName>
    </submittedName>
</protein>
<name>A0ABD1L0B3_9FABA</name>
<sequence>MSEELQFFNRLIDSPERKTGGHSNGHTNLYFVKAFELTENQKHVRHDKIPAFLSSGKQIPSINPF</sequence>
<reference evidence="1 2" key="1">
    <citation type="submission" date="2024-08" db="EMBL/GenBank/DDBJ databases">
        <title>Insights into the chromosomal genome structure of Flemingia macrophylla.</title>
        <authorList>
            <person name="Ding Y."/>
            <person name="Zhao Y."/>
            <person name="Bi W."/>
            <person name="Wu M."/>
            <person name="Zhao G."/>
            <person name="Gong Y."/>
            <person name="Li W."/>
            <person name="Zhang P."/>
        </authorList>
    </citation>
    <scope>NUCLEOTIDE SEQUENCE [LARGE SCALE GENOMIC DNA]</scope>
    <source>
        <strain evidence="1">DYQJB</strain>
        <tissue evidence="1">Leaf</tissue>
    </source>
</reference>
<evidence type="ECO:0000313" key="2">
    <source>
        <dbReference type="Proteomes" id="UP001603857"/>
    </source>
</evidence>
<gene>
    <name evidence="1" type="ORF">Fmac_030838</name>
</gene>
<dbReference type="Proteomes" id="UP001603857">
    <property type="component" value="Unassembled WGS sequence"/>
</dbReference>
<accession>A0ABD1L0B3</accession>
<evidence type="ECO:0000313" key="1">
    <source>
        <dbReference type="EMBL" id="KAL2316962.1"/>
    </source>
</evidence>
<keyword evidence="2" id="KW-1185">Reference proteome</keyword>
<dbReference type="EMBL" id="JBGMDY010000011">
    <property type="protein sequence ID" value="KAL2316962.1"/>
    <property type="molecule type" value="Genomic_DNA"/>
</dbReference>
<comment type="caution">
    <text evidence="1">The sequence shown here is derived from an EMBL/GenBank/DDBJ whole genome shotgun (WGS) entry which is preliminary data.</text>
</comment>